<evidence type="ECO:0000313" key="2">
    <source>
        <dbReference type="EMBL" id="CKS26132.1"/>
    </source>
</evidence>
<sequence length="229" mass="25614">MRVQQVEDADNRDADQHGKVPGDAASAIGRPQPADGGTRQRSRGELRHDSGQPAPWRIELAAGQQQHHGRQRRREGQPHQAPRPGGVLHPEDDQNEQTEQQVGQPFRTDRPGRSIPTGSIEIRLKPQLHQQDLAHIADRGQLACLRRRHVTDVQRKDDPHGGQVQGDQVHRPHPGQPQPQEVQVGTDRPRPAHAVEVVPGQHEPTEDEEEVYTLRAAVEHRREGVAEAR</sequence>
<proteinExistence type="predicted"/>
<protein>
    <submittedName>
        <fullName evidence="2">Uncharacterized protein</fullName>
    </submittedName>
</protein>
<name>A0A655A4U9_MYCTX</name>
<reference evidence="2 3" key="1">
    <citation type="submission" date="2015-03" db="EMBL/GenBank/DDBJ databases">
        <authorList>
            <consortium name="Pathogen Informatics"/>
        </authorList>
    </citation>
    <scope>NUCLEOTIDE SEQUENCE [LARGE SCALE GENOMIC DNA]</scope>
    <source>
        <strain evidence="2 3">Bir 185</strain>
    </source>
</reference>
<evidence type="ECO:0000313" key="3">
    <source>
        <dbReference type="Proteomes" id="UP000050164"/>
    </source>
</evidence>
<dbReference type="EMBL" id="CNFT01000744">
    <property type="protein sequence ID" value="CKS26132.1"/>
    <property type="molecule type" value="Genomic_DNA"/>
</dbReference>
<gene>
    <name evidence="2" type="ORF">ERS027659_02852</name>
</gene>
<dbReference type="AlphaFoldDB" id="A0A655A4U9"/>
<organism evidence="2 3">
    <name type="scientific">Mycobacterium tuberculosis</name>
    <dbReference type="NCBI Taxonomy" id="1773"/>
    <lineage>
        <taxon>Bacteria</taxon>
        <taxon>Bacillati</taxon>
        <taxon>Actinomycetota</taxon>
        <taxon>Actinomycetes</taxon>
        <taxon>Mycobacteriales</taxon>
        <taxon>Mycobacteriaceae</taxon>
        <taxon>Mycobacterium</taxon>
        <taxon>Mycobacterium tuberculosis complex</taxon>
    </lineage>
</organism>
<accession>A0A655A4U9</accession>
<dbReference type="Proteomes" id="UP000050164">
    <property type="component" value="Unassembled WGS sequence"/>
</dbReference>
<feature type="region of interest" description="Disordered" evidence="1">
    <location>
        <begin position="148"/>
        <end position="210"/>
    </location>
</feature>
<feature type="region of interest" description="Disordered" evidence="1">
    <location>
        <begin position="1"/>
        <end position="126"/>
    </location>
</feature>
<evidence type="ECO:0000256" key="1">
    <source>
        <dbReference type="SAM" id="MobiDB-lite"/>
    </source>
</evidence>
<feature type="compositionally biased region" description="Basic and acidic residues" evidence="1">
    <location>
        <begin position="9"/>
        <end position="20"/>
    </location>
</feature>
<feature type="compositionally biased region" description="Basic and acidic residues" evidence="1">
    <location>
        <begin position="150"/>
        <end position="160"/>
    </location>
</feature>